<sequence length="336" mass="34869">MSTPRPRSVTLACVYGGLGGILAAFSLYGTLQNWGSIEIQESLRSSLEPIGADADEILPILRWICMGLLVAAIAATVFSFYASRGHQTSRIGLTVLAGFAAVGFLLTGVGGVLPAILGILVVYLLWTAQAREWFAVVNGRTPLSLGTTPSVPTAGAAQGSAPAPTSAPGGPQPPPYDPTQHPQHIQQITVPVAGARPRSVTVALLVSGIGSLIGAAASGLVLLALVAMRDEVVKQYEQNDLLRDQLKSAGVTATEMVTLGSWLFGGWLVVSLLGLVATAWAASGHRLGWWALVVASVVTAGSAALGLPVGIVWMLGAIVVIFQLSKPEAKAWFHRA</sequence>
<keyword evidence="2" id="KW-1133">Transmembrane helix</keyword>
<comment type="caution">
    <text evidence="3">The sequence shown here is derived from an EMBL/GenBank/DDBJ whole genome shotgun (WGS) entry which is preliminary data.</text>
</comment>
<gene>
    <name evidence="3" type="ORF">IBG24_06880</name>
</gene>
<proteinExistence type="predicted"/>
<feature type="transmembrane region" description="Helical" evidence="2">
    <location>
        <begin position="12"/>
        <end position="31"/>
    </location>
</feature>
<name>A0A8I0EVC6_9ACTN</name>
<dbReference type="Proteomes" id="UP000620591">
    <property type="component" value="Unassembled WGS sequence"/>
</dbReference>
<dbReference type="RefSeq" id="WP_187769076.1">
    <property type="nucleotide sequence ID" value="NZ_JACTVM010000002.1"/>
</dbReference>
<dbReference type="EMBL" id="JACTVM010000002">
    <property type="protein sequence ID" value="MBC9226032.1"/>
    <property type="molecule type" value="Genomic_DNA"/>
</dbReference>
<evidence type="ECO:0000313" key="3">
    <source>
        <dbReference type="EMBL" id="MBC9226032.1"/>
    </source>
</evidence>
<evidence type="ECO:0000313" key="4">
    <source>
        <dbReference type="Proteomes" id="UP000620591"/>
    </source>
</evidence>
<feature type="region of interest" description="Disordered" evidence="1">
    <location>
        <begin position="148"/>
        <end position="183"/>
    </location>
</feature>
<keyword evidence="2" id="KW-0812">Transmembrane</keyword>
<feature type="transmembrane region" description="Helical" evidence="2">
    <location>
        <begin position="289"/>
        <end position="322"/>
    </location>
</feature>
<reference evidence="3" key="1">
    <citation type="submission" date="2020-09" db="EMBL/GenBank/DDBJ databases">
        <title>Novel species in genus Aeromicrobium.</title>
        <authorList>
            <person name="Zhang G."/>
        </authorList>
    </citation>
    <scope>NUCLEOTIDE SEQUENCE</scope>
    <source>
        <strain evidence="3">Zg-636</strain>
    </source>
</reference>
<evidence type="ECO:0000256" key="1">
    <source>
        <dbReference type="SAM" id="MobiDB-lite"/>
    </source>
</evidence>
<feature type="compositionally biased region" description="Low complexity" evidence="1">
    <location>
        <begin position="152"/>
        <end position="169"/>
    </location>
</feature>
<dbReference type="AlphaFoldDB" id="A0A8I0EVC6"/>
<protein>
    <submittedName>
        <fullName evidence="3">Uncharacterized protein</fullName>
    </submittedName>
</protein>
<accession>A0A8I0EVC6</accession>
<evidence type="ECO:0000256" key="2">
    <source>
        <dbReference type="SAM" id="Phobius"/>
    </source>
</evidence>
<feature type="transmembrane region" description="Helical" evidence="2">
    <location>
        <begin position="202"/>
        <end position="226"/>
    </location>
</feature>
<organism evidence="3 4">
    <name type="scientific">Aeromicrobium senzhongii</name>
    <dbReference type="NCBI Taxonomy" id="2663859"/>
    <lineage>
        <taxon>Bacteria</taxon>
        <taxon>Bacillati</taxon>
        <taxon>Actinomycetota</taxon>
        <taxon>Actinomycetes</taxon>
        <taxon>Propionibacteriales</taxon>
        <taxon>Nocardioidaceae</taxon>
        <taxon>Aeromicrobium</taxon>
    </lineage>
</organism>
<feature type="transmembrane region" description="Helical" evidence="2">
    <location>
        <begin position="60"/>
        <end position="81"/>
    </location>
</feature>
<keyword evidence="2" id="KW-0472">Membrane</keyword>
<feature type="transmembrane region" description="Helical" evidence="2">
    <location>
        <begin position="93"/>
        <end position="126"/>
    </location>
</feature>
<feature type="transmembrane region" description="Helical" evidence="2">
    <location>
        <begin position="262"/>
        <end position="283"/>
    </location>
</feature>